<dbReference type="PANTHER" id="PTHR15598:SF7">
    <property type="entry name" value="ENHANCER OF MRNA-DECAPPING-LIKE PROTEIN"/>
    <property type="match status" value="1"/>
</dbReference>
<proteinExistence type="predicted"/>
<dbReference type="Proteomes" id="UP001058974">
    <property type="component" value="Chromosome 6"/>
</dbReference>
<dbReference type="GO" id="GO:0031087">
    <property type="term" value="P:deadenylation-independent decapping of nuclear-transcribed mRNA"/>
    <property type="evidence" value="ECO:0007669"/>
    <property type="project" value="InterPro"/>
</dbReference>
<dbReference type="AlphaFoldDB" id="A0A9D4W6I8"/>
<accession>A0A9D4W6I8</accession>
<gene>
    <name evidence="1" type="ORF">KIW84_062696</name>
</gene>
<keyword evidence="2" id="KW-1185">Reference proteome</keyword>
<dbReference type="PANTHER" id="PTHR15598">
    <property type="entry name" value="ENHANCER OF MRNA-DECAPPING PROTEIN 4"/>
    <property type="match status" value="1"/>
</dbReference>
<dbReference type="Gramene" id="Psat06G0269600-T1">
    <property type="protein sequence ID" value="KAI5396585.1"/>
    <property type="gene ID" value="KIW84_062696"/>
</dbReference>
<reference evidence="1 2" key="1">
    <citation type="journal article" date="2022" name="Nat. Genet.">
        <title>Improved pea reference genome and pan-genome highlight genomic features and evolutionary characteristics.</title>
        <authorList>
            <person name="Yang T."/>
            <person name="Liu R."/>
            <person name="Luo Y."/>
            <person name="Hu S."/>
            <person name="Wang D."/>
            <person name="Wang C."/>
            <person name="Pandey M.K."/>
            <person name="Ge S."/>
            <person name="Xu Q."/>
            <person name="Li N."/>
            <person name="Li G."/>
            <person name="Huang Y."/>
            <person name="Saxena R.K."/>
            <person name="Ji Y."/>
            <person name="Li M."/>
            <person name="Yan X."/>
            <person name="He Y."/>
            <person name="Liu Y."/>
            <person name="Wang X."/>
            <person name="Xiang C."/>
            <person name="Varshney R.K."/>
            <person name="Ding H."/>
            <person name="Gao S."/>
            <person name="Zong X."/>
        </authorList>
    </citation>
    <scope>NUCLEOTIDE SEQUENCE [LARGE SCALE GENOMIC DNA]</scope>
    <source>
        <strain evidence="1 2">cv. Zhongwan 6</strain>
    </source>
</reference>
<evidence type="ECO:0000313" key="1">
    <source>
        <dbReference type="EMBL" id="KAI5396585.1"/>
    </source>
</evidence>
<dbReference type="InterPro" id="IPR045152">
    <property type="entry name" value="EDC4-like"/>
</dbReference>
<name>A0A9D4W6I8_PEA</name>
<comment type="caution">
    <text evidence="1">The sequence shown here is derived from an EMBL/GenBank/DDBJ whole genome shotgun (WGS) entry which is preliminary data.</text>
</comment>
<protein>
    <submittedName>
        <fullName evidence="1">Uncharacterized protein</fullName>
    </submittedName>
</protein>
<organism evidence="1 2">
    <name type="scientific">Pisum sativum</name>
    <name type="common">Garden pea</name>
    <name type="synonym">Lathyrus oleraceus</name>
    <dbReference type="NCBI Taxonomy" id="3888"/>
    <lineage>
        <taxon>Eukaryota</taxon>
        <taxon>Viridiplantae</taxon>
        <taxon>Streptophyta</taxon>
        <taxon>Embryophyta</taxon>
        <taxon>Tracheophyta</taxon>
        <taxon>Spermatophyta</taxon>
        <taxon>Magnoliopsida</taxon>
        <taxon>eudicotyledons</taxon>
        <taxon>Gunneridae</taxon>
        <taxon>Pentapetalae</taxon>
        <taxon>rosids</taxon>
        <taxon>fabids</taxon>
        <taxon>Fabales</taxon>
        <taxon>Fabaceae</taxon>
        <taxon>Papilionoideae</taxon>
        <taxon>50 kb inversion clade</taxon>
        <taxon>NPAAA clade</taxon>
        <taxon>Hologalegina</taxon>
        <taxon>IRL clade</taxon>
        <taxon>Fabeae</taxon>
        <taxon>Lathyrus</taxon>
    </lineage>
</organism>
<dbReference type="EMBL" id="JAMSHJ010000006">
    <property type="protein sequence ID" value="KAI5396585.1"/>
    <property type="molecule type" value="Genomic_DNA"/>
</dbReference>
<dbReference type="GO" id="GO:0000932">
    <property type="term" value="C:P-body"/>
    <property type="evidence" value="ECO:0007669"/>
    <property type="project" value="TreeGrafter"/>
</dbReference>
<evidence type="ECO:0000313" key="2">
    <source>
        <dbReference type="Proteomes" id="UP001058974"/>
    </source>
</evidence>
<sequence length="235" mass="26255">MLILSLIGTSDSLPNRDHLVQIYCVQTQAIQQYGLNLSQCLPPPLDNVEVEKTKPRVSHAWDGFTDLETVNTQQVHSSTSENAMNLPSYVHGLPEASVSNTEIKPNDLPSHNGFEHVHAAYLDPTGYVPGLLSIQDTFSVYQAAGKVDGMLLLPRRHCACRRHPKKLSTTQYPPAITAHFKPPNTSILPMSNNLERRTLPVFIPNRLFFFYSTETVQTIQVAIMVQRRIKVIGQG</sequence>